<feature type="compositionally biased region" description="Basic and acidic residues" evidence="1">
    <location>
        <begin position="147"/>
        <end position="156"/>
    </location>
</feature>
<keyword evidence="3" id="KW-1185">Reference proteome</keyword>
<feature type="compositionally biased region" description="Acidic residues" evidence="1">
    <location>
        <begin position="168"/>
        <end position="180"/>
    </location>
</feature>
<sequence>MSEKPTLFGLLEQASRSLDEGELRQAQDALREAQRLSPGNEAIQEHVELLENGEVSETLDWLKSSLEIMRGPDSQAADDGFGFDLFDGMDPDDLIAQDMISSAFNASVEAEAPKASTQDLSDRLRAATGKFKLPPPSTQSEPTPQKVSEKPAEKQTKPNFDNPKNDFDEFFADIEVEDDDGRNLTPLRGVPTVGGEESEEELGRNTPFRREQTPTGQMPGFSELESGDSDFDFDLGLSSPNQGFSAPTNNPTPVSTPAISTKQSPAREPVRTPRASSREIEEDEFFALAESFAAESSSAEDKPYRGEPIPKGAASRTKEVAADENPFLQNEPTGIRPGPVEASFVLEEMTNQSEANSASSSVVGPSTNLAAILLEARRMYERGEFDEALDVCLKVLSRGPNQEAEDLKSAVSGELERKYVAALGSLARVPELDMSVDVASLNLDHRAGFIMSQVDGMMAFEDILELASMPRVETLQLLVKLLEKGVIKV</sequence>
<reference evidence="2 3" key="1">
    <citation type="submission" date="2019-08" db="EMBL/GenBank/DDBJ databases">
        <authorList>
            <person name="Liang Q."/>
        </authorList>
    </citation>
    <scope>NUCLEOTIDE SEQUENCE [LARGE SCALE GENOMIC DNA]</scope>
    <source>
        <strain evidence="2 3">V1718</strain>
    </source>
</reference>
<dbReference type="Proteomes" id="UP000321595">
    <property type="component" value="Chromosome"/>
</dbReference>
<proteinExistence type="predicted"/>
<evidence type="ECO:0000256" key="1">
    <source>
        <dbReference type="SAM" id="MobiDB-lite"/>
    </source>
</evidence>
<dbReference type="RefSeq" id="WP_146956565.1">
    <property type="nucleotide sequence ID" value="NZ_CP042467.1"/>
</dbReference>
<dbReference type="OrthoDB" id="5380785at2"/>
<feature type="region of interest" description="Disordered" evidence="1">
    <location>
        <begin position="297"/>
        <end position="320"/>
    </location>
</feature>
<accession>A0A5B8XKV7</accession>
<feature type="compositionally biased region" description="Basic and acidic residues" evidence="1">
    <location>
        <begin position="268"/>
        <end position="279"/>
    </location>
</feature>
<evidence type="ECO:0000313" key="3">
    <source>
        <dbReference type="Proteomes" id="UP000321595"/>
    </source>
</evidence>
<feature type="region of interest" description="Disordered" evidence="1">
    <location>
        <begin position="108"/>
        <end position="281"/>
    </location>
</feature>
<dbReference type="EMBL" id="CP042467">
    <property type="protein sequence ID" value="QED25731.1"/>
    <property type="molecule type" value="Genomic_DNA"/>
</dbReference>
<feature type="compositionally biased region" description="Polar residues" evidence="1">
    <location>
        <begin position="240"/>
        <end position="264"/>
    </location>
</feature>
<organism evidence="2 3">
    <name type="scientific">Microvenator marinus</name>
    <dbReference type="NCBI Taxonomy" id="2600177"/>
    <lineage>
        <taxon>Bacteria</taxon>
        <taxon>Deltaproteobacteria</taxon>
        <taxon>Bradymonadales</taxon>
        <taxon>Microvenatoraceae</taxon>
        <taxon>Microvenator</taxon>
    </lineage>
</organism>
<name>A0A5B8XKV7_9DELT</name>
<evidence type="ECO:0000313" key="2">
    <source>
        <dbReference type="EMBL" id="QED25731.1"/>
    </source>
</evidence>
<gene>
    <name evidence="2" type="ORF">FRD01_00320</name>
</gene>
<dbReference type="AlphaFoldDB" id="A0A5B8XKV7"/>
<protein>
    <submittedName>
        <fullName evidence="2">Uncharacterized protein</fullName>
    </submittedName>
</protein>
<dbReference type="KEGG" id="bbae:FRD01_00320"/>